<dbReference type="AlphaFoldDB" id="A0A9P8SID1"/>
<organism evidence="3 4">
    <name type="scientific">Hirsutella rhossiliensis</name>
    <dbReference type="NCBI Taxonomy" id="111463"/>
    <lineage>
        <taxon>Eukaryota</taxon>
        <taxon>Fungi</taxon>
        <taxon>Dikarya</taxon>
        <taxon>Ascomycota</taxon>
        <taxon>Pezizomycotina</taxon>
        <taxon>Sordariomycetes</taxon>
        <taxon>Hypocreomycetidae</taxon>
        <taxon>Hypocreales</taxon>
        <taxon>Ophiocordycipitaceae</taxon>
        <taxon>Hirsutella</taxon>
    </lineage>
</organism>
<dbReference type="Proteomes" id="UP000824596">
    <property type="component" value="Unassembled WGS sequence"/>
</dbReference>
<feature type="transmembrane region" description="Helical" evidence="2">
    <location>
        <begin position="24"/>
        <end position="44"/>
    </location>
</feature>
<reference evidence="3" key="1">
    <citation type="submission" date="2021-09" db="EMBL/GenBank/DDBJ databases">
        <title>A high-quality genome of the endoparasitic fungus Hirsutella rhossiliensis with a comparison of Hirsutella genomes reveals transposable elements contributing to genome size variation.</title>
        <authorList>
            <person name="Lin R."/>
            <person name="Jiao Y."/>
            <person name="Sun X."/>
            <person name="Ling J."/>
            <person name="Xie B."/>
            <person name="Cheng X."/>
        </authorList>
    </citation>
    <scope>NUCLEOTIDE SEQUENCE</scope>
    <source>
        <strain evidence="3">HR02</strain>
    </source>
</reference>
<feature type="compositionally biased region" description="Basic and acidic residues" evidence="1">
    <location>
        <begin position="207"/>
        <end position="227"/>
    </location>
</feature>
<evidence type="ECO:0000313" key="3">
    <source>
        <dbReference type="EMBL" id="KAH0963049.1"/>
    </source>
</evidence>
<protein>
    <submittedName>
        <fullName evidence="3">Uncharacterized protein</fullName>
    </submittedName>
</protein>
<dbReference type="GeneID" id="68354688"/>
<feature type="region of interest" description="Disordered" evidence="1">
    <location>
        <begin position="144"/>
        <end position="174"/>
    </location>
</feature>
<dbReference type="OrthoDB" id="5236168at2759"/>
<evidence type="ECO:0000313" key="4">
    <source>
        <dbReference type="Proteomes" id="UP000824596"/>
    </source>
</evidence>
<keyword evidence="2" id="KW-0812">Transmembrane</keyword>
<dbReference type="RefSeq" id="XP_044720562.1">
    <property type="nucleotide sequence ID" value="XM_044864030.1"/>
</dbReference>
<proteinExistence type="predicted"/>
<comment type="caution">
    <text evidence="3">The sequence shown here is derived from an EMBL/GenBank/DDBJ whole genome shotgun (WGS) entry which is preliminary data.</text>
</comment>
<sequence length="296" mass="31879">MTLVAHRFRRCVGWNCLTEAQKTGIIVSIAVVAVAFFLAYMHCLGKAAISRRERASVRLPGGRRVPHPQGQLQSVVVAQLPVAQQWPGGPAMIAYQPALFTVQGAHHAMAQPVMVAGSYPRPPLATMNPVPPTRQQHDHQEDFLPDATRAGDGPEPAPQAAPDSPPSSLRRHRQPTWRQILSRALRLPVGRASTIESVSAPGTPSRIESHEGMHSARPLEEAGRERVSVPPIASGENRGYQTPPLRTSGGSDEAAGETDSSSLRTNVAVVHSDDFQMVDPSSRITQQPGKLQVQGS</sequence>
<gene>
    <name evidence="3" type="ORF">HRG_05559</name>
</gene>
<keyword evidence="2" id="KW-0472">Membrane</keyword>
<name>A0A9P8SID1_9HYPO</name>
<evidence type="ECO:0000256" key="1">
    <source>
        <dbReference type="SAM" id="MobiDB-lite"/>
    </source>
</evidence>
<keyword evidence="4" id="KW-1185">Reference proteome</keyword>
<feature type="compositionally biased region" description="Pro residues" evidence="1">
    <location>
        <begin position="155"/>
        <end position="165"/>
    </location>
</feature>
<keyword evidence="2" id="KW-1133">Transmembrane helix</keyword>
<accession>A0A9P8SID1</accession>
<feature type="compositionally biased region" description="Polar residues" evidence="1">
    <location>
        <begin position="282"/>
        <end position="296"/>
    </location>
</feature>
<evidence type="ECO:0000256" key="2">
    <source>
        <dbReference type="SAM" id="Phobius"/>
    </source>
</evidence>
<dbReference type="EMBL" id="JAIZPD010000005">
    <property type="protein sequence ID" value="KAH0963049.1"/>
    <property type="molecule type" value="Genomic_DNA"/>
</dbReference>
<feature type="region of interest" description="Disordered" evidence="1">
    <location>
        <begin position="193"/>
        <end position="296"/>
    </location>
</feature>